<dbReference type="AlphaFoldDB" id="A0A6G5A302"/>
<dbReference type="EMBL" id="GIKN01002134">
    <property type="protein sequence ID" value="NIE44407.1"/>
    <property type="molecule type" value="Transcribed_RNA"/>
</dbReference>
<sequence>MIPCWFTKSDTKNVINITQTLQNVTNTANAQIYQDMNVVYYFVRNQTEVEIKEMENETADVVATHGTLCSNDSNAAVVRQMFPFDKFYYRSSKGLAYMLGASHIDFLCH</sequence>
<protein>
    <submittedName>
        <fullName evidence="1">Uncharacterized protein</fullName>
    </submittedName>
</protein>
<accession>A0A6G5A302</accession>
<name>A0A6G5A302_RHIMP</name>
<reference evidence="1" key="1">
    <citation type="submission" date="2020-03" db="EMBL/GenBank/DDBJ databases">
        <title>A transcriptome and proteome of the tick Rhipicephalus microplus shaped by the genetic composition of its hosts and developmental stage.</title>
        <authorList>
            <person name="Garcia G.R."/>
            <person name="Ribeiro J.M.C."/>
            <person name="Maruyama S.R."/>
            <person name="Gardinasse L.G."/>
            <person name="Nelson K."/>
            <person name="Ferreira B.R."/>
            <person name="Andrade T.G."/>
            <person name="Santos I.K.F.M."/>
        </authorList>
    </citation>
    <scope>NUCLEOTIDE SEQUENCE</scope>
    <source>
        <strain evidence="1">NSGR</strain>
        <tissue evidence="1">Salivary glands</tissue>
    </source>
</reference>
<organism evidence="1">
    <name type="scientific">Rhipicephalus microplus</name>
    <name type="common">Cattle tick</name>
    <name type="synonym">Boophilus microplus</name>
    <dbReference type="NCBI Taxonomy" id="6941"/>
    <lineage>
        <taxon>Eukaryota</taxon>
        <taxon>Metazoa</taxon>
        <taxon>Ecdysozoa</taxon>
        <taxon>Arthropoda</taxon>
        <taxon>Chelicerata</taxon>
        <taxon>Arachnida</taxon>
        <taxon>Acari</taxon>
        <taxon>Parasitiformes</taxon>
        <taxon>Ixodida</taxon>
        <taxon>Ixodoidea</taxon>
        <taxon>Ixodidae</taxon>
        <taxon>Rhipicephalinae</taxon>
        <taxon>Rhipicephalus</taxon>
        <taxon>Boophilus</taxon>
    </lineage>
</organism>
<proteinExistence type="predicted"/>
<evidence type="ECO:0000313" key="1">
    <source>
        <dbReference type="EMBL" id="NIE44407.1"/>
    </source>
</evidence>